<gene>
    <name evidence="1" type="ORF">CcrSC_gp075c</name>
</gene>
<accession>A0A385EFS8</accession>
<organism evidence="1 2">
    <name type="scientific">Caulobacter phage CcrSC</name>
    <dbReference type="NCBI Taxonomy" id="2283272"/>
    <lineage>
        <taxon>Viruses</taxon>
        <taxon>Duplodnaviria</taxon>
        <taxon>Heunggongvirae</taxon>
        <taxon>Uroviricota</taxon>
        <taxon>Caudoviricetes</taxon>
        <taxon>Jeanschmidtviridae</taxon>
        <taxon>Bertelyvirus</taxon>
        <taxon>Bertelyvirus SC</taxon>
    </lineage>
</organism>
<dbReference type="EMBL" id="MH588547">
    <property type="protein sequence ID" value="AXQ69657.1"/>
    <property type="molecule type" value="Genomic_DNA"/>
</dbReference>
<reference evidence="1" key="2">
    <citation type="submission" date="2021-07" db="EMBL/GenBank/DDBJ databases">
        <title>Giant CbK-like Caulobacter bacteriophages have genetically divergent genomes.</title>
        <authorList>
            <person name="Wilson K."/>
            <person name="Ely B."/>
        </authorList>
    </citation>
    <scope>NUCLEOTIDE SEQUENCE</scope>
</reference>
<sequence length="112" mass="12255">MSHDPIHVIATLFILNDEPTDITGIPPLAIVEIGHFSEVVAMGFRWGDDIMLRIRPGDNVLNKKMEGDYIGTVFGITKTIARHTDEAGTPFISEVHLSVDVTDGPELQKAST</sequence>
<evidence type="ECO:0000313" key="2">
    <source>
        <dbReference type="Proteomes" id="UP000259683"/>
    </source>
</evidence>
<name>A0A385EFS8_9CAUD</name>
<dbReference type="Proteomes" id="UP000259683">
    <property type="component" value="Segment"/>
</dbReference>
<keyword evidence="2" id="KW-1185">Reference proteome</keyword>
<protein>
    <submittedName>
        <fullName evidence="1">Uncharacterized protein</fullName>
    </submittedName>
</protein>
<evidence type="ECO:0000313" key="1">
    <source>
        <dbReference type="EMBL" id="AXQ69657.1"/>
    </source>
</evidence>
<reference evidence="1" key="1">
    <citation type="submission" date="2018-07" db="EMBL/GenBank/DDBJ databases">
        <authorList>
            <person name="Wilson K.M."/>
            <person name="Ely B."/>
        </authorList>
    </citation>
    <scope>NUCLEOTIDE SEQUENCE</scope>
</reference>
<proteinExistence type="predicted"/>